<name>A0A2I0LMS9_COLLI</name>
<organism evidence="2 3">
    <name type="scientific">Columba livia</name>
    <name type="common">Rock dove</name>
    <dbReference type="NCBI Taxonomy" id="8932"/>
    <lineage>
        <taxon>Eukaryota</taxon>
        <taxon>Metazoa</taxon>
        <taxon>Chordata</taxon>
        <taxon>Craniata</taxon>
        <taxon>Vertebrata</taxon>
        <taxon>Euteleostomi</taxon>
        <taxon>Archelosauria</taxon>
        <taxon>Archosauria</taxon>
        <taxon>Dinosauria</taxon>
        <taxon>Saurischia</taxon>
        <taxon>Theropoda</taxon>
        <taxon>Coelurosauria</taxon>
        <taxon>Aves</taxon>
        <taxon>Neognathae</taxon>
        <taxon>Neoaves</taxon>
        <taxon>Columbimorphae</taxon>
        <taxon>Columbiformes</taxon>
        <taxon>Columbidae</taxon>
        <taxon>Columba</taxon>
    </lineage>
</organism>
<dbReference type="STRING" id="8932.A0A2I0LMS9"/>
<evidence type="ECO:0000313" key="2">
    <source>
        <dbReference type="EMBL" id="PKK18732.1"/>
    </source>
</evidence>
<dbReference type="InterPro" id="IPR053080">
    <property type="entry name" value="PP1_regulatory_subunit_27"/>
</dbReference>
<dbReference type="Gene3D" id="1.25.40.20">
    <property type="entry name" value="Ankyrin repeat-containing domain"/>
    <property type="match status" value="1"/>
</dbReference>
<dbReference type="InterPro" id="IPR036770">
    <property type="entry name" value="Ankyrin_rpt-contain_sf"/>
</dbReference>
<protein>
    <submittedName>
        <fullName evidence="2">Protein phosphatase 1, regulatory subunit 27</fullName>
    </submittedName>
</protein>
<feature type="repeat" description="ANK" evidence="1">
    <location>
        <begin position="62"/>
        <end position="94"/>
    </location>
</feature>
<dbReference type="PROSITE" id="PS50297">
    <property type="entry name" value="ANK_REP_REGION"/>
    <property type="match status" value="1"/>
</dbReference>
<dbReference type="Proteomes" id="UP000053872">
    <property type="component" value="Unassembled WGS sequence"/>
</dbReference>
<dbReference type="PANTHER" id="PTHR46899:SF3">
    <property type="entry name" value="PROTEIN PHOSPHATASE 1 REGULATORY SUBUNIT 27"/>
    <property type="match status" value="1"/>
</dbReference>
<dbReference type="EMBL" id="AKCR02000183">
    <property type="protein sequence ID" value="PKK18732.1"/>
    <property type="molecule type" value="Genomic_DNA"/>
</dbReference>
<dbReference type="AlphaFoldDB" id="A0A2I0LMS9"/>
<dbReference type="OrthoDB" id="71307at2759"/>
<dbReference type="InterPro" id="IPR002110">
    <property type="entry name" value="Ankyrin_rpt"/>
</dbReference>
<dbReference type="Pfam" id="PF12796">
    <property type="entry name" value="Ank_2"/>
    <property type="match status" value="1"/>
</dbReference>
<sequence length="179" mass="20239">MRDHYPVSRHRCSRYAQRLRAARTVRFPNDVVFQDHIRQGDLEQVGRFIRARKVTLDTIYPSGMAALHEAVLTGNLDCVQLLVKYGADIHQRDEDGWTPLHMASPGQLVLTVRKAAPWRPGCTVLFRTDTIFQLRTLAEIWPCSWQSCHCVGAAVAAVTRLGAFWDPHPWQGSGGFCIT</sequence>
<keyword evidence="3" id="KW-1185">Reference proteome</keyword>
<dbReference type="PROSITE" id="PS50088">
    <property type="entry name" value="ANK_REPEAT"/>
    <property type="match status" value="1"/>
</dbReference>
<proteinExistence type="predicted"/>
<evidence type="ECO:0000256" key="1">
    <source>
        <dbReference type="PROSITE-ProRule" id="PRU00023"/>
    </source>
</evidence>
<dbReference type="SMART" id="SM00248">
    <property type="entry name" value="ANK"/>
    <property type="match status" value="1"/>
</dbReference>
<reference evidence="2 3" key="1">
    <citation type="journal article" date="2013" name="Science">
        <title>Genomic diversity and evolution of the head crest in the rock pigeon.</title>
        <authorList>
            <person name="Shapiro M.D."/>
            <person name="Kronenberg Z."/>
            <person name="Li C."/>
            <person name="Domyan E.T."/>
            <person name="Pan H."/>
            <person name="Campbell M."/>
            <person name="Tan H."/>
            <person name="Huff C.D."/>
            <person name="Hu H."/>
            <person name="Vickrey A.I."/>
            <person name="Nielsen S.C."/>
            <person name="Stringham S.A."/>
            <person name="Hu H."/>
            <person name="Willerslev E."/>
            <person name="Gilbert M.T."/>
            <person name="Yandell M."/>
            <person name="Zhang G."/>
            <person name="Wang J."/>
        </authorList>
    </citation>
    <scope>NUCLEOTIDE SEQUENCE [LARGE SCALE GENOMIC DNA]</scope>
    <source>
        <tissue evidence="2">Blood</tissue>
    </source>
</reference>
<comment type="caution">
    <text evidence="2">The sequence shown here is derived from an EMBL/GenBank/DDBJ whole genome shotgun (WGS) entry which is preliminary data.</text>
</comment>
<keyword evidence="1" id="KW-0040">ANK repeat</keyword>
<dbReference type="KEGG" id="clv:106145843"/>
<dbReference type="InParanoid" id="A0A2I0LMS9"/>
<dbReference type="GO" id="GO:0019902">
    <property type="term" value="F:phosphatase binding"/>
    <property type="evidence" value="ECO:0007669"/>
    <property type="project" value="TreeGrafter"/>
</dbReference>
<dbReference type="SUPFAM" id="SSF48403">
    <property type="entry name" value="Ankyrin repeat"/>
    <property type="match status" value="1"/>
</dbReference>
<dbReference type="PANTHER" id="PTHR46899">
    <property type="entry name" value="PROTEIN PHOSPHATASE 1 REGULATORY SUBUNIT 27"/>
    <property type="match status" value="1"/>
</dbReference>
<gene>
    <name evidence="2" type="primary">PPP1R27</name>
    <name evidence="2" type="ORF">A306_00012153</name>
</gene>
<accession>A0A2I0LMS9</accession>
<evidence type="ECO:0000313" key="3">
    <source>
        <dbReference type="Proteomes" id="UP000053872"/>
    </source>
</evidence>